<evidence type="ECO:0000313" key="1">
    <source>
        <dbReference type="EMBL" id="ABY87369.1"/>
    </source>
</evidence>
<organism evidence="1">
    <name type="scientific">Haliotis diversicolor</name>
    <name type="common">Abalone</name>
    <name type="synonym">Sulculus diversicolor</name>
    <dbReference type="NCBI Taxonomy" id="36095"/>
    <lineage>
        <taxon>Eukaryota</taxon>
        <taxon>Metazoa</taxon>
        <taxon>Spiralia</taxon>
        <taxon>Lophotrochozoa</taxon>
        <taxon>Mollusca</taxon>
        <taxon>Gastropoda</taxon>
        <taxon>Vetigastropoda</taxon>
        <taxon>Lepetellida</taxon>
        <taxon>Haliotoidea</taxon>
        <taxon>Haliotidae</taxon>
        <taxon>Haliotis</taxon>
    </lineage>
</organism>
<reference evidence="1" key="2">
    <citation type="journal article" date="2008" name="Dev. Comp. Immunol.">
        <title>Identification of the up-regulated expression genes in hemocytes of variously colored abalone (Haliotis diversicolor Reeve, 1846) challenged with bacteria.</title>
        <authorList>
            <person name="Wang K.J."/>
            <person name="Ren H.L."/>
            <person name="Xu D.D."/>
            <person name="Cai L."/>
            <person name="Yang M."/>
        </authorList>
    </citation>
    <scope>NUCLEOTIDE SEQUENCE</scope>
</reference>
<proteinExistence type="evidence at transcript level"/>
<dbReference type="AlphaFoldDB" id="B3TK41"/>
<name>B3TK41_HALDV</name>
<reference evidence="1" key="1">
    <citation type="submission" date="2007-10" db="EMBL/GenBank/DDBJ databases">
        <authorList>
            <person name="Wang K.-J."/>
            <person name="Ren H.-L."/>
            <person name="Xu D.-D."/>
            <person name="Cai L."/>
            <person name="Lin Z.-Y."/>
            <person name="Yang M."/>
            <person name="Qiao K."/>
            <person name="Zhang N."/>
        </authorList>
    </citation>
    <scope>NUCLEOTIDE SEQUENCE</scope>
</reference>
<protein>
    <submittedName>
        <fullName evidence="1">Uncharacterized protein</fullName>
    </submittedName>
</protein>
<sequence length="144" mass="16632">MTLNPHNKWPYSQLHNRSNGTACFNRQQIHGYYQRHFQNLIDSCWFTWMKQSALCVYVRTCVVCCITTLIACKKDNAVIDVMSIDVGEWDTMTGINQASESSQMKRQAKAAEHWVQNWVRWSSLMVKAFARCAEDPGSIPQMHA</sequence>
<accession>B3TK41</accession>
<dbReference type="EMBL" id="EU244352">
    <property type="protein sequence ID" value="ABY87369.1"/>
    <property type="molecule type" value="mRNA"/>
</dbReference>